<dbReference type="Proteomes" id="UP001595882">
    <property type="component" value="Unassembled WGS sequence"/>
</dbReference>
<dbReference type="InterPro" id="IPR036498">
    <property type="entry name" value="Nfu/NifU_N_sf"/>
</dbReference>
<dbReference type="RefSeq" id="WP_390249748.1">
    <property type="nucleotide sequence ID" value="NZ_JBHSDT010000003.1"/>
</dbReference>
<dbReference type="InterPro" id="IPR025989">
    <property type="entry name" value="Virulence_F_dom"/>
</dbReference>
<dbReference type="SMART" id="SM00932">
    <property type="entry name" value="Nfu_N"/>
    <property type="match status" value="1"/>
</dbReference>
<dbReference type="PANTHER" id="PTHR12697">
    <property type="entry name" value="PBS LYASE HEAT-LIKE PROTEIN"/>
    <property type="match status" value="1"/>
</dbReference>
<dbReference type="Gene3D" id="3.30.1370.70">
    <property type="entry name" value="Scaffold protein Nfu/NifU, N-terminal domain"/>
    <property type="match status" value="1"/>
</dbReference>
<evidence type="ECO:0000313" key="2">
    <source>
        <dbReference type="EMBL" id="MFC4402298.1"/>
    </source>
</evidence>
<dbReference type="Gene3D" id="1.25.10.10">
    <property type="entry name" value="Leucine-rich Repeat Variant"/>
    <property type="match status" value="1"/>
</dbReference>
<name>A0ABV8WTA0_9BACI</name>
<dbReference type="InterPro" id="IPR004155">
    <property type="entry name" value="PBS_lyase_HEAT"/>
</dbReference>
<gene>
    <name evidence="2" type="ORF">ACFOY7_04310</name>
</gene>
<evidence type="ECO:0000259" key="1">
    <source>
        <dbReference type="SMART" id="SM00932"/>
    </source>
</evidence>
<dbReference type="Pfam" id="PF13646">
    <property type="entry name" value="HEAT_2"/>
    <property type="match status" value="1"/>
</dbReference>
<dbReference type="SUPFAM" id="SSF110836">
    <property type="entry name" value="Hypothetical protein SAV1430"/>
    <property type="match status" value="1"/>
</dbReference>
<accession>A0ABV8WTA0</accession>
<reference evidence="3" key="1">
    <citation type="journal article" date="2019" name="Int. J. Syst. Evol. Microbiol.">
        <title>The Global Catalogue of Microorganisms (GCM) 10K type strain sequencing project: providing services to taxonomists for standard genome sequencing and annotation.</title>
        <authorList>
            <consortium name="The Broad Institute Genomics Platform"/>
            <consortium name="The Broad Institute Genome Sequencing Center for Infectious Disease"/>
            <person name="Wu L."/>
            <person name="Ma J."/>
        </authorList>
    </citation>
    <scope>NUCLEOTIDE SEQUENCE [LARGE SCALE GENOMIC DNA]</scope>
    <source>
        <strain evidence="3">CCUG 37865</strain>
    </source>
</reference>
<dbReference type="InterPro" id="IPR014824">
    <property type="entry name" value="Nfu/NifU_N"/>
</dbReference>
<dbReference type="Pfam" id="PF13769">
    <property type="entry name" value="Virulence_fact"/>
    <property type="match status" value="1"/>
</dbReference>
<dbReference type="Pfam" id="PF08712">
    <property type="entry name" value="Nfu_N"/>
    <property type="match status" value="1"/>
</dbReference>
<dbReference type="PANTHER" id="PTHR12697:SF37">
    <property type="entry name" value="CONSERVED VIRULENCE FACTOR C"/>
    <property type="match status" value="1"/>
</dbReference>
<dbReference type="SMART" id="SM00567">
    <property type="entry name" value="EZ_HEAT"/>
    <property type="match status" value="4"/>
</dbReference>
<keyword evidence="3" id="KW-1185">Reference proteome</keyword>
<dbReference type="InterPro" id="IPR011989">
    <property type="entry name" value="ARM-like"/>
</dbReference>
<feature type="domain" description="Scaffold protein Nfu/NifU N-terminal" evidence="1">
    <location>
        <begin position="4"/>
        <end position="91"/>
    </location>
</feature>
<dbReference type="InterPro" id="IPR016024">
    <property type="entry name" value="ARM-type_fold"/>
</dbReference>
<comment type="caution">
    <text evidence="2">The sequence shown here is derived from an EMBL/GenBank/DDBJ whole genome shotgun (WGS) entry which is preliminary data.</text>
</comment>
<evidence type="ECO:0000313" key="3">
    <source>
        <dbReference type="Proteomes" id="UP001595882"/>
    </source>
</evidence>
<dbReference type="SUPFAM" id="SSF48371">
    <property type="entry name" value="ARM repeat"/>
    <property type="match status" value="1"/>
</dbReference>
<dbReference type="EMBL" id="JBHSDT010000003">
    <property type="protein sequence ID" value="MFC4402298.1"/>
    <property type="molecule type" value="Genomic_DNA"/>
</dbReference>
<protein>
    <submittedName>
        <fullName evidence="2">Conserved virulence factor C family protein</fullName>
    </submittedName>
</protein>
<sequence>MKITSIEPTPSPYSMKINLDEELPVNQTENYKESDNLDNAPKYIKDLFGVNGVKGIYRVIDFIALERHPKVAWEEILPQVTDIIGSVESLDHSFRSTSDMAENSFGEVKVYIQMFRYIPMQIKLVEDDVEKRFGLPSHFSEAALKASADTGNMLEERKWVEQSPRYGDMEQIGQDIVEELAASYNEKRLNELIDFADNRQNKQNPSFQKVTPDMLDNPDWKERYAALDRMSPTIDDLDVLNKALDDEKASIRRLATAYLGMIEDEKVLPYLYKALKDRAVNVRRTAGDCLSDLGFKQAIPEMINSLTDKNRLVRWRAAMFLYELGDETAVPALQDAINDPEFEVRMQVKMALARIEGGEKAKGSVWHQMTKASKQ</sequence>
<proteinExistence type="predicted"/>
<organism evidence="2 3">
    <name type="scientific">Gracilibacillus xinjiangensis</name>
    <dbReference type="NCBI Taxonomy" id="1193282"/>
    <lineage>
        <taxon>Bacteria</taxon>
        <taxon>Bacillati</taxon>
        <taxon>Bacillota</taxon>
        <taxon>Bacilli</taxon>
        <taxon>Bacillales</taxon>
        <taxon>Bacillaceae</taxon>
        <taxon>Gracilibacillus</taxon>
    </lineage>
</organism>